<dbReference type="SUPFAM" id="SSF50978">
    <property type="entry name" value="WD40 repeat-like"/>
    <property type="match status" value="2"/>
</dbReference>
<dbReference type="PANTHER" id="PTHR19848">
    <property type="entry name" value="WD40 REPEAT PROTEIN"/>
    <property type="match status" value="1"/>
</dbReference>
<reference evidence="6 7" key="1">
    <citation type="journal article" date="2014" name="J. Biotechnol.">
        <title>Complete genome sequence of the actinobacterium Amycolatopsis japonica MG417-CF17(T) (=DSM 44213T) producing (S,S)-N,N'-ethylenediaminedisuccinic acid.</title>
        <authorList>
            <person name="Stegmann E."/>
            <person name="Albersmeier A."/>
            <person name="Spohn M."/>
            <person name="Gert H."/>
            <person name="Weber T."/>
            <person name="Wohlleben W."/>
            <person name="Kalinowski J."/>
            <person name="Ruckert C."/>
        </authorList>
    </citation>
    <scope>NUCLEOTIDE SEQUENCE [LARGE SCALE GENOMIC DNA]</scope>
    <source>
        <strain evidence="7">MG417-CF17 (DSM 44213)</strain>
    </source>
</reference>
<organism evidence="6 7">
    <name type="scientific">Amycolatopsis japonica</name>
    <dbReference type="NCBI Taxonomy" id="208439"/>
    <lineage>
        <taxon>Bacteria</taxon>
        <taxon>Bacillati</taxon>
        <taxon>Actinomycetota</taxon>
        <taxon>Actinomycetes</taxon>
        <taxon>Pseudonocardiales</taxon>
        <taxon>Pseudonocardiaceae</taxon>
        <taxon>Amycolatopsis</taxon>
        <taxon>Amycolatopsis japonica group</taxon>
    </lineage>
</organism>
<feature type="repeat" description="WD" evidence="3">
    <location>
        <begin position="849"/>
        <end position="890"/>
    </location>
</feature>
<keyword evidence="4" id="KW-0812">Transmembrane</keyword>
<proteinExistence type="predicted"/>
<dbReference type="Pfam" id="PF00400">
    <property type="entry name" value="WD40"/>
    <property type="match status" value="14"/>
</dbReference>
<dbReference type="AlphaFoldDB" id="A0A075UP26"/>
<evidence type="ECO:0000313" key="6">
    <source>
        <dbReference type="EMBL" id="AIG74693.1"/>
    </source>
</evidence>
<dbReference type="InterPro" id="IPR001387">
    <property type="entry name" value="Cro/C1-type_HTH"/>
</dbReference>
<dbReference type="PROSITE" id="PS50294">
    <property type="entry name" value="WD_REPEATS_REGION"/>
    <property type="match status" value="12"/>
</dbReference>
<feature type="repeat" description="WD" evidence="3">
    <location>
        <begin position="894"/>
        <end position="927"/>
    </location>
</feature>
<evidence type="ECO:0000256" key="2">
    <source>
        <dbReference type="ARBA" id="ARBA00022737"/>
    </source>
</evidence>
<gene>
    <name evidence="6" type="ORF">AJAP_08970</name>
</gene>
<keyword evidence="7" id="KW-1185">Reference proteome</keyword>
<evidence type="ECO:0000259" key="5">
    <source>
        <dbReference type="SMART" id="SM00530"/>
    </source>
</evidence>
<dbReference type="EMBL" id="CP008953">
    <property type="protein sequence ID" value="AIG74693.1"/>
    <property type="molecule type" value="Genomic_DNA"/>
</dbReference>
<keyword evidence="2" id="KW-0677">Repeat</keyword>
<dbReference type="SMART" id="SM00530">
    <property type="entry name" value="HTH_XRE"/>
    <property type="match status" value="1"/>
</dbReference>
<sequence length="1271" mass="136524">MPRPERPLDPGDDPLLEFAADLRRLREKAGNPTYRELGRRAHYSAGTLSEAAGGKKMPSLAVTLAYVRACDGPEEEWEARWHDVTERTRAGVRDSPVAPLNGESAPYIGLTAFGPDDASRFFGRERLVGKLVARLSDQRFLAVLGASGSGKSSLLRAGLLPALAETSVTMLMSPGSRPLQECAVQFGAALGLAPGGLLTELTEHPRNLGLAARQLVADREGDVVLVVDQFEEVFTLCQDADERAAFLSALVTATTEPESRTRVVLGIRTDFYTHCARHPELVEAMQDAQILVGPMSTEELRQAISRPAIDAGYRVENALVSRLVADATGQPGVLPLLSHALLETWRRRHGNTLTLTGYESTGGIERSVAQTSEHTFTALSEHQQRLANQIFLRMTALGEGTEDTKRRITREEVDADDPDVAVVLDRLASSRLVTLDDNGIEIAHEALIRGWPRLREWLAEDREGLRVHRQLTEATDAWESVGRDDGWLYRGARLSIARDWAGEHESALSQRERRFLEASAAIENHEQAVARRRTRRLRQLVALLAVLLVLATAAMVYAVRAEQTATAQRNSALAQKVAGQAIEMRTTNPALAAQLALAAYRVDPSVDTRGSVLGMFESPYSTRVRGHGHRVNATALRGDGQVMVTGSWDQTAKLWDIKDPHRPSELATLTGHTGNVNSVSFSADGGAVATAGWDKTARVWNVADPAKPGPGVLVGEHPGRVNAVAFSPKAAVLATADGEGTVRLFDVRDLAKPVLTATLTGHTGNVNGLAYAPDGRTLVSTGADKTARLWDVADPLQAKPLGVVNGHTAGVHSAAFSPDGRTLATASIDQTARLWSIADPMAPSPLGTMTAHKSIVRSVAFSPDGTTLATTGFDRAARLWDITDPAKPREKPALVGHTAAVVWAVFSPDGRTLVTASDDQTVRMWDLPGPAISGPARSACRAVFSADGELLATGSQDGVVRLVDVSDTRNPRELGKITGFGQGVCGLAFSPDGRALAAGSWDHTMRLIDVTDPRKPVDAGVFYRPADEIDPVAFSPDGRTLATAGSGHTMKLWDVADIRRPVELATLTGHEDDVHSLTFSPDGRTLLSGGWDHTARLWDVSMPKAPKQLSVLKGHSDTVFSVAYSPDGKLAATGSADRTARLWDVTDPAAPREAALLAGHTDNVISVAFSGDRKTFSTGSYDRSVRLWDVSDPGSVRESANLSDDVDRVNAVAFAPDGHTLAGSVADGSVRLWETSPERAAERICATVYPRITAGEWEQHLPGLDYQPPCP</sequence>
<feature type="repeat" description="WD" evidence="3">
    <location>
        <begin position="1112"/>
        <end position="1153"/>
    </location>
</feature>
<dbReference type="PRINTS" id="PR00320">
    <property type="entry name" value="GPROTEINBRPT"/>
</dbReference>
<dbReference type="Gene3D" id="2.130.10.10">
    <property type="entry name" value="YVTN repeat-like/Quinoprotein amine dehydrogenase"/>
    <property type="match status" value="5"/>
</dbReference>
<dbReference type="InterPro" id="IPR036322">
    <property type="entry name" value="WD40_repeat_dom_sf"/>
</dbReference>
<feature type="domain" description="HTH cro/C1-type" evidence="5">
    <location>
        <begin position="21"/>
        <end position="77"/>
    </location>
</feature>
<accession>A0A075UP26</accession>
<dbReference type="PROSITE" id="PS00678">
    <property type="entry name" value="WD_REPEATS_1"/>
    <property type="match status" value="7"/>
</dbReference>
<dbReference type="SMART" id="SM00320">
    <property type="entry name" value="WD40"/>
    <property type="match status" value="14"/>
</dbReference>
<feature type="repeat" description="WD" evidence="3">
    <location>
        <begin position="1067"/>
        <end position="1108"/>
    </location>
</feature>
<dbReference type="InterPro" id="IPR001680">
    <property type="entry name" value="WD40_rpt"/>
</dbReference>
<dbReference type="CDD" id="cd00200">
    <property type="entry name" value="WD40"/>
    <property type="match status" value="2"/>
</dbReference>
<evidence type="ECO:0000256" key="1">
    <source>
        <dbReference type="ARBA" id="ARBA00022574"/>
    </source>
</evidence>
<dbReference type="InterPro" id="IPR015943">
    <property type="entry name" value="WD40/YVTN_repeat-like_dom_sf"/>
</dbReference>
<name>A0A075UP26_9PSEU</name>
<dbReference type="Pfam" id="PF20703">
    <property type="entry name" value="nSTAND1"/>
    <property type="match status" value="1"/>
</dbReference>
<feature type="repeat" description="WD" evidence="3">
    <location>
        <begin position="669"/>
        <end position="702"/>
    </location>
</feature>
<feature type="repeat" description="WD" evidence="3">
    <location>
        <begin position="977"/>
        <end position="1018"/>
    </location>
</feature>
<feature type="repeat" description="WD" evidence="3">
    <location>
        <begin position="804"/>
        <end position="837"/>
    </location>
</feature>
<dbReference type="PANTHER" id="PTHR19848:SF8">
    <property type="entry name" value="F-BOX AND WD REPEAT DOMAIN CONTAINING 7"/>
    <property type="match status" value="1"/>
</dbReference>
<dbReference type="Proteomes" id="UP000028492">
    <property type="component" value="Chromosome"/>
</dbReference>
<dbReference type="InterPro" id="IPR020472">
    <property type="entry name" value="WD40_PAC1"/>
</dbReference>
<dbReference type="PROSITE" id="PS50082">
    <property type="entry name" value="WD_REPEATS_2"/>
    <property type="match status" value="13"/>
</dbReference>
<keyword evidence="4" id="KW-1133">Transmembrane helix</keyword>
<dbReference type="InterPro" id="IPR019775">
    <property type="entry name" value="WD40_repeat_CS"/>
</dbReference>
<feature type="transmembrane region" description="Helical" evidence="4">
    <location>
        <begin position="540"/>
        <end position="559"/>
    </location>
</feature>
<evidence type="ECO:0000256" key="4">
    <source>
        <dbReference type="SAM" id="Phobius"/>
    </source>
</evidence>
<dbReference type="InterPro" id="IPR049052">
    <property type="entry name" value="nSTAND1"/>
</dbReference>
<feature type="repeat" description="WD" evidence="3">
    <location>
        <begin position="759"/>
        <end position="792"/>
    </location>
</feature>
<protein>
    <submittedName>
        <fullName evidence="6">Conserved putative membrane protein</fullName>
    </submittedName>
</protein>
<dbReference type="HOGENOM" id="CLU_002352_0_2_11"/>
<dbReference type="CDD" id="cd00093">
    <property type="entry name" value="HTH_XRE"/>
    <property type="match status" value="1"/>
</dbReference>
<feature type="repeat" description="WD" evidence="3">
    <location>
        <begin position="1157"/>
        <end position="1198"/>
    </location>
</feature>
<evidence type="ECO:0000313" key="7">
    <source>
        <dbReference type="Proteomes" id="UP000028492"/>
    </source>
</evidence>
<dbReference type="KEGG" id="aja:AJAP_08970"/>
<dbReference type="STRING" id="208439.AJAP_08970"/>
<feature type="repeat" description="WD" evidence="3">
    <location>
        <begin position="624"/>
        <end position="665"/>
    </location>
</feature>
<keyword evidence="1 3" id="KW-0853">WD repeat</keyword>
<feature type="repeat" description="WD" evidence="3">
    <location>
        <begin position="714"/>
        <end position="748"/>
    </location>
</feature>
<dbReference type="SUPFAM" id="SSF52540">
    <property type="entry name" value="P-loop containing nucleoside triphosphate hydrolases"/>
    <property type="match status" value="1"/>
</dbReference>
<evidence type="ECO:0000256" key="3">
    <source>
        <dbReference type="PROSITE-ProRule" id="PRU00221"/>
    </source>
</evidence>
<feature type="repeat" description="WD" evidence="3">
    <location>
        <begin position="1022"/>
        <end position="1055"/>
    </location>
</feature>
<keyword evidence="4" id="KW-0472">Membrane</keyword>
<dbReference type="Pfam" id="PF13560">
    <property type="entry name" value="HTH_31"/>
    <property type="match status" value="1"/>
</dbReference>
<dbReference type="InterPro" id="IPR027417">
    <property type="entry name" value="P-loop_NTPase"/>
</dbReference>
<feature type="repeat" description="WD" evidence="3">
    <location>
        <begin position="1202"/>
        <end position="1243"/>
    </location>
</feature>
<dbReference type="eggNOG" id="COG5276">
    <property type="taxonomic scope" value="Bacteria"/>
</dbReference>